<dbReference type="InterPro" id="IPR032062">
    <property type="entry name" value="DUF4803"/>
</dbReference>
<protein>
    <submittedName>
        <fullName evidence="3">Uncharacterized protein</fullName>
    </submittedName>
</protein>
<dbReference type="OrthoDB" id="6366357at2759"/>
<keyword evidence="4" id="KW-1185">Reference proteome</keyword>
<evidence type="ECO:0000256" key="1">
    <source>
        <dbReference type="SAM" id="Coils"/>
    </source>
</evidence>
<dbReference type="Proteomes" id="UP000479000">
    <property type="component" value="Unassembled WGS sequence"/>
</dbReference>
<feature type="coiled-coil region" evidence="1">
    <location>
        <begin position="41"/>
        <end position="68"/>
    </location>
</feature>
<feature type="region of interest" description="Disordered" evidence="2">
    <location>
        <begin position="533"/>
        <end position="567"/>
    </location>
</feature>
<sequence>MLALTRHLQIYLGKCIKISIANMVTLFPLTDQPMFYVKSEEESLLARINEINRKISSIEESMRIHEENIVRKLQLIPREIMTEMKVNQVLDLIRDIEARYETFTNYVELGTEDPTDDKPRLDRLTMENFALFTVSPSSDSPLSVLSKLHNLLIPHMDSDRLLGTKSFYYTFKDYLNAEDFTCDVNQSPQQMLFNLYTTFQLTQLKAYTMAHFSWMLLRIYNQGNFTVESERLKTSYLQRMSQQALAIKSVMRDSKNDLWACDPKQHVDGETFVKITKFLQGYIVNEVDLNGDNTCRENCAFYTYGKQQGCFKDQFCARQPPCRGSIVGCKFVDSDMHVCQAPHFSERRYDWIEYENGRTLGQRKQCNRAVQPVDSWWRYLFWHCSYCFCFCDDPKDGGSDRYFSLRSVTSDTAKNKVVTGMRFVKKGRIVHLQIQQGDLLPHGDINETTVEWVPVQEFDINGEGVEVGRDYHMLTWEHRALDLDDVTLPSGHILTGVKLRRIGGHLNLEIQGTQFNYTKGLLKHNGTRSQWFGNDNTDGALDQPRTMHKLKNPDAPDKSNGLNEVDSRPDTYIEFTSSDAELDVAQTAVPFIDIQPVAPKPPTALVGAGILHKGRPYSGGYVAPKLFTYNQGEHVHDHFPDLNEAEF</sequence>
<organism evidence="3 4">
    <name type="scientific">Nesidiocoris tenuis</name>
    <dbReference type="NCBI Taxonomy" id="355587"/>
    <lineage>
        <taxon>Eukaryota</taxon>
        <taxon>Metazoa</taxon>
        <taxon>Ecdysozoa</taxon>
        <taxon>Arthropoda</taxon>
        <taxon>Hexapoda</taxon>
        <taxon>Insecta</taxon>
        <taxon>Pterygota</taxon>
        <taxon>Neoptera</taxon>
        <taxon>Paraneoptera</taxon>
        <taxon>Hemiptera</taxon>
        <taxon>Heteroptera</taxon>
        <taxon>Panheteroptera</taxon>
        <taxon>Cimicomorpha</taxon>
        <taxon>Miridae</taxon>
        <taxon>Dicyphina</taxon>
        <taxon>Nesidiocoris</taxon>
    </lineage>
</organism>
<dbReference type="AlphaFoldDB" id="A0A6H5HMT7"/>
<dbReference type="PANTHER" id="PTHR47890">
    <property type="entry name" value="LD24308P"/>
    <property type="match status" value="1"/>
</dbReference>
<evidence type="ECO:0000313" key="3">
    <source>
        <dbReference type="EMBL" id="CAB0019531.1"/>
    </source>
</evidence>
<proteinExistence type="predicted"/>
<keyword evidence="1" id="KW-0175">Coiled coil</keyword>
<reference evidence="3 4" key="1">
    <citation type="submission" date="2020-02" db="EMBL/GenBank/DDBJ databases">
        <authorList>
            <person name="Ferguson B K."/>
        </authorList>
    </citation>
    <scope>NUCLEOTIDE SEQUENCE [LARGE SCALE GENOMIC DNA]</scope>
</reference>
<accession>A0A6H5HMT7</accession>
<dbReference type="PANTHER" id="PTHR47890:SF1">
    <property type="entry name" value="LD24308P"/>
    <property type="match status" value="1"/>
</dbReference>
<evidence type="ECO:0000313" key="4">
    <source>
        <dbReference type="Proteomes" id="UP000479000"/>
    </source>
</evidence>
<dbReference type="Pfam" id="PF16061">
    <property type="entry name" value="DUF4803"/>
    <property type="match status" value="1"/>
</dbReference>
<name>A0A6H5HMT7_9HEMI</name>
<evidence type="ECO:0000256" key="2">
    <source>
        <dbReference type="SAM" id="MobiDB-lite"/>
    </source>
</evidence>
<dbReference type="EMBL" id="CADCXU010033979">
    <property type="protein sequence ID" value="CAB0019531.1"/>
    <property type="molecule type" value="Genomic_DNA"/>
</dbReference>
<gene>
    <name evidence="3" type="ORF">NTEN_LOCUS23243</name>
</gene>